<reference evidence="2" key="2">
    <citation type="submission" date="2019-01" db="UniProtKB">
        <authorList>
            <consortium name="EnsemblPlants"/>
        </authorList>
    </citation>
    <scope>IDENTIFICATION</scope>
    <source>
        <strain evidence="2">cv. Heinz 1706</strain>
    </source>
</reference>
<protein>
    <submittedName>
        <fullName evidence="2">Uncharacterized protein</fullName>
    </submittedName>
</protein>
<feature type="compositionally biased region" description="Basic and acidic residues" evidence="1">
    <location>
        <begin position="120"/>
        <end position="129"/>
    </location>
</feature>
<dbReference type="Gramene" id="Solyc02g086517.1.1">
    <property type="protein sequence ID" value="Solyc02g086517.1.1"/>
    <property type="gene ID" value="Solyc02g086517.1"/>
</dbReference>
<proteinExistence type="predicted"/>
<dbReference type="AlphaFoldDB" id="A0A3Q7FVT0"/>
<reference evidence="2" key="1">
    <citation type="journal article" date="2012" name="Nature">
        <title>The tomato genome sequence provides insights into fleshy fruit evolution.</title>
        <authorList>
            <consortium name="Tomato Genome Consortium"/>
        </authorList>
    </citation>
    <scope>NUCLEOTIDE SEQUENCE [LARGE SCALE GENOMIC DNA]</scope>
    <source>
        <strain evidence="2">cv. Heinz 1706</strain>
    </source>
</reference>
<dbReference type="Proteomes" id="UP000004994">
    <property type="component" value="Chromosome 2"/>
</dbReference>
<dbReference type="InParanoid" id="A0A3Q7FVT0"/>
<sequence>MYWTEFGNEESILLCKNPLSGFLYTKTRRGDQEKRETILTSFGHFSGDVVGIPTGESKPKRPIYREIGIELLGFEMNPVSSKPAITTMTQSQTPQRPRIIEGQGRRYRGVGDLGNKTRRKESSVGKDELGQPGKTKTCHMISVNVISSLYSLKKLKSHIIWDCLDEVGRKIYRFRVIQIQVVVSSPPSWNYETQLLLSLSSSNLIGDVGN</sequence>
<keyword evidence="3" id="KW-1185">Reference proteome</keyword>
<accession>A0A3Q7FVT0</accession>
<evidence type="ECO:0000256" key="1">
    <source>
        <dbReference type="SAM" id="MobiDB-lite"/>
    </source>
</evidence>
<name>A0A3Q7FVT0_SOLLC</name>
<organism evidence="2">
    <name type="scientific">Solanum lycopersicum</name>
    <name type="common">Tomato</name>
    <name type="synonym">Lycopersicon esculentum</name>
    <dbReference type="NCBI Taxonomy" id="4081"/>
    <lineage>
        <taxon>Eukaryota</taxon>
        <taxon>Viridiplantae</taxon>
        <taxon>Streptophyta</taxon>
        <taxon>Embryophyta</taxon>
        <taxon>Tracheophyta</taxon>
        <taxon>Spermatophyta</taxon>
        <taxon>Magnoliopsida</taxon>
        <taxon>eudicotyledons</taxon>
        <taxon>Gunneridae</taxon>
        <taxon>Pentapetalae</taxon>
        <taxon>asterids</taxon>
        <taxon>lamiids</taxon>
        <taxon>Solanales</taxon>
        <taxon>Solanaceae</taxon>
        <taxon>Solanoideae</taxon>
        <taxon>Solaneae</taxon>
        <taxon>Solanum</taxon>
        <taxon>Solanum subgen. Lycopersicon</taxon>
    </lineage>
</organism>
<evidence type="ECO:0000313" key="3">
    <source>
        <dbReference type="Proteomes" id="UP000004994"/>
    </source>
</evidence>
<feature type="region of interest" description="Disordered" evidence="1">
    <location>
        <begin position="110"/>
        <end position="133"/>
    </location>
</feature>
<evidence type="ECO:0000313" key="2">
    <source>
        <dbReference type="EnsemblPlants" id="Solyc02g086517.1.1"/>
    </source>
</evidence>
<dbReference type="EnsemblPlants" id="Solyc02g086517.1.1">
    <property type="protein sequence ID" value="Solyc02g086517.1.1"/>
    <property type="gene ID" value="Solyc02g086517.1"/>
</dbReference>